<keyword evidence="7" id="KW-1185">Reference proteome</keyword>
<name>A0ABW4ZGK3_9BACT</name>
<comment type="similarity">
    <text evidence="1">Belongs to the ABC transporter superfamily.</text>
</comment>
<dbReference type="InterPro" id="IPR017871">
    <property type="entry name" value="ABC_transporter-like_CS"/>
</dbReference>
<dbReference type="GO" id="GO:0005524">
    <property type="term" value="F:ATP binding"/>
    <property type="evidence" value="ECO:0007669"/>
    <property type="project" value="UniProtKB-KW"/>
</dbReference>
<evidence type="ECO:0000256" key="3">
    <source>
        <dbReference type="ARBA" id="ARBA00022741"/>
    </source>
</evidence>
<evidence type="ECO:0000256" key="4">
    <source>
        <dbReference type="ARBA" id="ARBA00022840"/>
    </source>
</evidence>
<dbReference type="Pfam" id="PF00005">
    <property type="entry name" value="ABC_tran"/>
    <property type="match status" value="1"/>
</dbReference>
<gene>
    <name evidence="6" type="ORF">ACFSW8_17590</name>
</gene>
<keyword evidence="3" id="KW-0547">Nucleotide-binding</keyword>
<dbReference type="RefSeq" id="WP_377089856.1">
    <property type="nucleotide sequence ID" value="NZ_JBHSJL010000014.1"/>
</dbReference>
<dbReference type="Proteomes" id="UP001597389">
    <property type="component" value="Unassembled WGS sequence"/>
</dbReference>
<feature type="domain" description="ABC transporter" evidence="5">
    <location>
        <begin position="16"/>
        <end position="255"/>
    </location>
</feature>
<evidence type="ECO:0000256" key="2">
    <source>
        <dbReference type="ARBA" id="ARBA00022448"/>
    </source>
</evidence>
<dbReference type="InterPro" id="IPR013563">
    <property type="entry name" value="Oligopep_ABC_C"/>
</dbReference>
<protein>
    <submittedName>
        <fullName evidence="6">ABC transporter ATP-binding protein</fullName>
    </submittedName>
</protein>
<dbReference type="PANTHER" id="PTHR43776">
    <property type="entry name" value="TRANSPORT ATP-BINDING PROTEIN"/>
    <property type="match status" value="1"/>
</dbReference>
<dbReference type="EMBL" id="JBHUJB010000089">
    <property type="protein sequence ID" value="MFD2160722.1"/>
    <property type="molecule type" value="Genomic_DNA"/>
</dbReference>
<dbReference type="PROSITE" id="PS00211">
    <property type="entry name" value="ABC_TRANSPORTER_1"/>
    <property type="match status" value="1"/>
</dbReference>
<evidence type="ECO:0000256" key="1">
    <source>
        <dbReference type="ARBA" id="ARBA00005417"/>
    </source>
</evidence>
<dbReference type="InterPro" id="IPR003439">
    <property type="entry name" value="ABC_transporter-like_ATP-bd"/>
</dbReference>
<evidence type="ECO:0000259" key="5">
    <source>
        <dbReference type="PROSITE" id="PS50893"/>
    </source>
</evidence>
<dbReference type="InterPro" id="IPR027417">
    <property type="entry name" value="P-loop_NTPase"/>
</dbReference>
<dbReference type="NCBIfam" id="TIGR01727">
    <property type="entry name" value="oligo_HPY"/>
    <property type="match status" value="1"/>
</dbReference>
<dbReference type="Gene3D" id="3.40.50.300">
    <property type="entry name" value="P-loop containing nucleotide triphosphate hydrolases"/>
    <property type="match status" value="1"/>
</dbReference>
<evidence type="ECO:0000313" key="6">
    <source>
        <dbReference type="EMBL" id="MFD2160722.1"/>
    </source>
</evidence>
<dbReference type="SUPFAM" id="SSF52540">
    <property type="entry name" value="P-loop containing nucleoside triphosphate hydrolases"/>
    <property type="match status" value="1"/>
</dbReference>
<reference evidence="7" key="1">
    <citation type="journal article" date="2019" name="Int. J. Syst. Evol. Microbiol.">
        <title>The Global Catalogue of Microorganisms (GCM) 10K type strain sequencing project: providing services to taxonomists for standard genome sequencing and annotation.</title>
        <authorList>
            <consortium name="The Broad Institute Genomics Platform"/>
            <consortium name="The Broad Institute Genome Sequencing Center for Infectious Disease"/>
            <person name="Wu L."/>
            <person name="Ma J."/>
        </authorList>
    </citation>
    <scope>NUCLEOTIDE SEQUENCE [LARGE SCALE GENOMIC DNA]</scope>
    <source>
        <strain evidence="7">CCUG 57942</strain>
    </source>
</reference>
<comment type="caution">
    <text evidence="6">The sequence shown here is derived from an EMBL/GenBank/DDBJ whole genome shotgun (WGS) entry which is preliminary data.</text>
</comment>
<dbReference type="InterPro" id="IPR003593">
    <property type="entry name" value="AAA+_ATPase"/>
</dbReference>
<dbReference type="PANTHER" id="PTHR43776:SF7">
    <property type="entry name" value="D,D-DIPEPTIDE TRANSPORT ATP-BINDING PROTEIN DDPF-RELATED"/>
    <property type="match status" value="1"/>
</dbReference>
<dbReference type="SMART" id="SM00382">
    <property type="entry name" value="AAA"/>
    <property type="match status" value="1"/>
</dbReference>
<dbReference type="PROSITE" id="PS50893">
    <property type="entry name" value="ABC_TRANSPORTER_2"/>
    <property type="match status" value="1"/>
</dbReference>
<dbReference type="Pfam" id="PF08352">
    <property type="entry name" value="oligo_HPY"/>
    <property type="match status" value="1"/>
</dbReference>
<keyword evidence="2" id="KW-0813">Transport</keyword>
<organism evidence="6 7">
    <name type="scientific">Rubritalea tangerina</name>
    <dbReference type="NCBI Taxonomy" id="430798"/>
    <lineage>
        <taxon>Bacteria</taxon>
        <taxon>Pseudomonadati</taxon>
        <taxon>Verrucomicrobiota</taxon>
        <taxon>Verrucomicrobiia</taxon>
        <taxon>Verrucomicrobiales</taxon>
        <taxon>Rubritaleaceae</taxon>
        <taxon>Rubritalea</taxon>
    </lineage>
</organism>
<keyword evidence="4 6" id="KW-0067">ATP-binding</keyword>
<accession>A0ABW4ZGK3</accession>
<dbReference type="CDD" id="cd03257">
    <property type="entry name" value="ABC_NikE_OppD_transporters"/>
    <property type="match status" value="1"/>
</dbReference>
<evidence type="ECO:0000313" key="7">
    <source>
        <dbReference type="Proteomes" id="UP001597389"/>
    </source>
</evidence>
<sequence>MSHLLEVKKLKMHFPVKGGIMMRQVGAVKAVDDVSFFVRPGETLGLVGESGCGKSTLGKCLVRLYEPTDGEILLGETDITRMTNKALRPLRKNIQMMFQDPAESLNSRFSVRQIVREPLDIQQIGSKKERDAKVDELLEKVGLPAAAADKFPVEFSGGQRQRIGVARAIALNPKLLVLDEPVSALDVSVQSQVLNLLVDLQKELNMAYIFIAHDLAVVKHISDRVAVMYLGKIVELASSETIYQNPRHAYTKALLSAIPHADPKHQGKRIRLEGDVPSPIDPPAGSAFGHRINHPRYEETVGLDMPLVEIAPDHWVAADPCSLSDEDWEKAKQLV</sequence>
<proteinExistence type="inferred from homology"/>
<dbReference type="InterPro" id="IPR050319">
    <property type="entry name" value="ABC_transp_ATP-bind"/>
</dbReference>